<evidence type="ECO:0000256" key="1">
    <source>
        <dbReference type="SAM" id="MobiDB-lite"/>
    </source>
</evidence>
<protein>
    <recommendedName>
        <fullName evidence="4">Core-binding (CB) domain-containing protein</fullName>
    </recommendedName>
</protein>
<comment type="caution">
    <text evidence="2">The sequence shown here is derived from an EMBL/GenBank/DDBJ whole genome shotgun (WGS) entry which is preliminary data.</text>
</comment>
<dbReference type="Proteomes" id="UP001500728">
    <property type="component" value="Unassembled WGS sequence"/>
</dbReference>
<evidence type="ECO:0000313" key="3">
    <source>
        <dbReference type="Proteomes" id="UP001500728"/>
    </source>
</evidence>
<reference evidence="3" key="1">
    <citation type="journal article" date="2019" name="Int. J. Syst. Evol. Microbiol.">
        <title>The Global Catalogue of Microorganisms (GCM) 10K type strain sequencing project: providing services to taxonomists for standard genome sequencing and annotation.</title>
        <authorList>
            <consortium name="The Broad Institute Genomics Platform"/>
            <consortium name="The Broad Institute Genome Sequencing Center for Infectious Disease"/>
            <person name="Wu L."/>
            <person name="Ma J."/>
        </authorList>
    </citation>
    <scope>NUCLEOTIDE SEQUENCE [LARGE SCALE GENOMIC DNA]</scope>
    <source>
        <strain evidence="3">JCM 9381</strain>
    </source>
</reference>
<keyword evidence="3" id="KW-1185">Reference proteome</keyword>
<dbReference type="RefSeq" id="WP_346150303.1">
    <property type="nucleotide sequence ID" value="NZ_BAAAUW010000001.1"/>
</dbReference>
<proteinExistence type="predicted"/>
<accession>A0ABP6QPQ3</accession>
<evidence type="ECO:0008006" key="4">
    <source>
        <dbReference type="Google" id="ProtNLM"/>
    </source>
</evidence>
<sequence>MTGRRGRRAVLPPPDHRTEPPLAPNGLMVRVVNKAGLEKDYDFATLPVAEPMQRSLAEVFAARSARWTSHETAQSYWVALLAFARFVSAMEDPPEDLGDLTVAMAKRWRVKNISTSGGRSTMRHVRPLLKLDPRLTTGPVAEELVRRLPASESTRQSYEEGEREQVVLVAQRQFRSALLRIRENTVLLETWRRGEQPEGSRDWRIGKVLDHLAQTGSVPHTRMPGGSLHPTHRTLLGGSGYASTWGRLFLSRAELTALAVLLTDRFGWNLGVYDRLPVPTTAPSAGQTTSVTYQIQVEKRRQGGGLWFSTENVTDTGAGSPGRLITQALEATAWGRALAARLGSSTDLLMVARRRYPDRLHRNTERPPHVGPLSFGISNGDAQNWAVSHGLGGSPFQRTRRTTVTREGRPLQHTQGTHQSIYVLPDQRVRRESQSVFEAGAREALEQARATVFAGHVADKPGAGHEQTLVADCSDETASPWPDAEGGCGADFLLCLGCRNAHVHPGHHPRLAHLHQELHSLRSVLPDLAWRERWSDHALRLEDLREKVGPAAWSAARTQVGDADRALVRLLLKGDLTP</sequence>
<dbReference type="EMBL" id="BAAAUW010000001">
    <property type="protein sequence ID" value="GAA3245472.1"/>
    <property type="molecule type" value="Genomic_DNA"/>
</dbReference>
<feature type="region of interest" description="Disordered" evidence="1">
    <location>
        <begin position="1"/>
        <end position="22"/>
    </location>
</feature>
<evidence type="ECO:0000313" key="2">
    <source>
        <dbReference type="EMBL" id="GAA3245472.1"/>
    </source>
</evidence>
<name>A0ABP6QPQ3_9ACTN</name>
<gene>
    <name evidence="2" type="ORF">GCM10010469_00560</name>
</gene>
<organism evidence="2 3">
    <name type="scientific">Streptomyces labedae</name>
    <dbReference type="NCBI Taxonomy" id="285569"/>
    <lineage>
        <taxon>Bacteria</taxon>
        <taxon>Bacillati</taxon>
        <taxon>Actinomycetota</taxon>
        <taxon>Actinomycetes</taxon>
        <taxon>Kitasatosporales</taxon>
        <taxon>Streptomycetaceae</taxon>
        <taxon>Streptomyces</taxon>
    </lineage>
</organism>